<evidence type="ECO:0000313" key="6">
    <source>
        <dbReference type="EMBL" id="RWS20086.1"/>
    </source>
</evidence>
<proteinExistence type="predicted"/>
<name>A0A443RXJ8_9ACAR</name>
<dbReference type="STRING" id="299467.A0A443RXJ8"/>
<protein>
    <submittedName>
        <fullName evidence="6">Serotonin receptor-like protein</fullName>
    </submittedName>
</protein>
<evidence type="ECO:0000256" key="1">
    <source>
        <dbReference type="ARBA" id="ARBA00004141"/>
    </source>
</evidence>
<dbReference type="SUPFAM" id="SSF81321">
    <property type="entry name" value="Family A G protein-coupled receptor-like"/>
    <property type="match status" value="1"/>
</dbReference>
<dbReference type="AlphaFoldDB" id="A0A443RXJ8"/>
<dbReference type="PANTHER" id="PTHR24248">
    <property type="entry name" value="ADRENERGIC RECEPTOR-RELATED G-PROTEIN COUPLED RECEPTOR"/>
    <property type="match status" value="1"/>
</dbReference>
<dbReference type="Gene3D" id="1.20.1070.10">
    <property type="entry name" value="Rhodopsin 7-helix transmembrane proteins"/>
    <property type="match status" value="1"/>
</dbReference>
<evidence type="ECO:0000313" key="7">
    <source>
        <dbReference type="Proteomes" id="UP000288716"/>
    </source>
</evidence>
<keyword evidence="5" id="KW-1133">Transmembrane helix</keyword>
<dbReference type="PANTHER" id="PTHR24248:SF189">
    <property type="entry name" value="ALPHA2-ADRENERGIC-LIKE OCTOPAMINE RECEPTOR, ISOFORM B"/>
    <property type="match status" value="1"/>
</dbReference>
<evidence type="ECO:0000256" key="4">
    <source>
        <dbReference type="ARBA" id="ARBA00023224"/>
    </source>
</evidence>
<reference evidence="6 7" key="1">
    <citation type="journal article" date="2018" name="Gigascience">
        <title>Genomes of trombidid mites reveal novel predicted allergens and laterally-transferred genes associated with secondary metabolism.</title>
        <authorList>
            <person name="Dong X."/>
            <person name="Chaisiri K."/>
            <person name="Xia D."/>
            <person name="Armstrong S.D."/>
            <person name="Fang Y."/>
            <person name="Donnelly M.J."/>
            <person name="Kadowaki T."/>
            <person name="McGarry J.W."/>
            <person name="Darby A.C."/>
            <person name="Makepeace B.L."/>
        </authorList>
    </citation>
    <scope>NUCLEOTIDE SEQUENCE [LARGE SCALE GENOMIC DNA]</scope>
    <source>
        <strain evidence="6">UoL-UT</strain>
    </source>
</reference>
<keyword evidence="7" id="KW-1185">Reference proteome</keyword>
<comment type="caution">
    <text evidence="6">The sequence shown here is derived from an EMBL/GenBank/DDBJ whole genome shotgun (WGS) entry which is preliminary data.</text>
</comment>
<sequence>MEIPEWKVSCCQWLGFISSTVNPIIYTIFNRNFRRAFRRILLCQRFGHSPQHHTFRRKTSNYDLTHSSHHRTYSS</sequence>
<dbReference type="Proteomes" id="UP000288716">
    <property type="component" value="Unassembled WGS sequence"/>
</dbReference>
<keyword evidence="4" id="KW-0807">Transducer</keyword>
<gene>
    <name evidence="6" type="ORF">B4U80_08482</name>
</gene>
<dbReference type="OrthoDB" id="6508583at2759"/>
<evidence type="ECO:0000256" key="3">
    <source>
        <dbReference type="ARBA" id="ARBA00023170"/>
    </source>
</evidence>
<dbReference type="EMBL" id="NCKV01020182">
    <property type="protein sequence ID" value="RWS20086.1"/>
    <property type="molecule type" value="Genomic_DNA"/>
</dbReference>
<keyword evidence="3 6" id="KW-0675">Receptor</keyword>
<organism evidence="6 7">
    <name type="scientific">Leptotrombidium deliense</name>
    <dbReference type="NCBI Taxonomy" id="299467"/>
    <lineage>
        <taxon>Eukaryota</taxon>
        <taxon>Metazoa</taxon>
        <taxon>Ecdysozoa</taxon>
        <taxon>Arthropoda</taxon>
        <taxon>Chelicerata</taxon>
        <taxon>Arachnida</taxon>
        <taxon>Acari</taxon>
        <taxon>Acariformes</taxon>
        <taxon>Trombidiformes</taxon>
        <taxon>Prostigmata</taxon>
        <taxon>Anystina</taxon>
        <taxon>Parasitengona</taxon>
        <taxon>Trombiculoidea</taxon>
        <taxon>Trombiculidae</taxon>
        <taxon>Leptotrombidium</taxon>
    </lineage>
</organism>
<dbReference type="VEuPathDB" id="VectorBase:LDEU011954"/>
<feature type="transmembrane region" description="Helical" evidence="5">
    <location>
        <begin position="12"/>
        <end position="29"/>
    </location>
</feature>
<evidence type="ECO:0000256" key="2">
    <source>
        <dbReference type="ARBA" id="ARBA00023040"/>
    </source>
</evidence>
<dbReference type="GO" id="GO:0005886">
    <property type="term" value="C:plasma membrane"/>
    <property type="evidence" value="ECO:0007669"/>
    <property type="project" value="TreeGrafter"/>
</dbReference>
<keyword evidence="5" id="KW-0472">Membrane</keyword>
<accession>A0A443RXJ8</accession>
<dbReference type="GO" id="GO:0004930">
    <property type="term" value="F:G protein-coupled receptor activity"/>
    <property type="evidence" value="ECO:0007669"/>
    <property type="project" value="UniProtKB-KW"/>
</dbReference>
<comment type="subcellular location">
    <subcellularLocation>
        <location evidence="1">Membrane</location>
        <topology evidence="1">Multi-pass membrane protein</topology>
    </subcellularLocation>
</comment>
<evidence type="ECO:0000256" key="5">
    <source>
        <dbReference type="SAM" id="Phobius"/>
    </source>
</evidence>
<keyword evidence="2" id="KW-0297">G-protein coupled receptor</keyword>
<keyword evidence="5" id="KW-0812">Transmembrane</keyword>